<dbReference type="PANTHER" id="PTHR33498">
    <property type="entry name" value="TRANSPOSASE FOR INSERTION SEQUENCE ELEMENT IS1557"/>
    <property type="match status" value="1"/>
</dbReference>
<accession>A0A7G9Z549</accession>
<sequence length="237" mass="27623">MKLWTLVVDFATSKVIYVCRGKDALTLSTFKEDYQVHRGSPDKIASVCCDMSPAFIGGIETDFPNASITFDKFHIMKIVNEGIDMVRWEEQAINKVLNKTQNLWLKNPDNLTKEQNKTLGTLKDMNLKTIRAYNLKLSLQMFWDIQERNIAEQYLKKWYFWATHSRLKPMIKAAKTIKYHWDGVLNYFDSKITNGILEGTNSVVQLLKRCARGYRNIPNFITMIYLRVGHLKFQLPT</sequence>
<dbReference type="InterPro" id="IPR047951">
    <property type="entry name" value="Transpos_ISL3"/>
</dbReference>
<dbReference type="Pfam" id="PF01610">
    <property type="entry name" value="DDE_Tnp_ISL3"/>
    <property type="match status" value="1"/>
</dbReference>
<protein>
    <recommendedName>
        <fullName evidence="1">Transposase IS204/IS1001/IS1096/IS1165 DDE domain-containing protein</fullName>
    </recommendedName>
</protein>
<dbReference type="EMBL" id="MT631613">
    <property type="protein sequence ID" value="QNO55383.1"/>
    <property type="molecule type" value="Genomic_DNA"/>
</dbReference>
<evidence type="ECO:0000259" key="1">
    <source>
        <dbReference type="Pfam" id="PF01610"/>
    </source>
</evidence>
<gene>
    <name evidence="2" type="ORF">BNGNOALE_00009</name>
</gene>
<dbReference type="PANTHER" id="PTHR33498:SF1">
    <property type="entry name" value="TRANSPOSASE FOR INSERTION SEQUENCE ELEMENT IS1557"/>
    <property type="match status" value="1"/>
</dbReference>
<reference evidence="2" key="1">
    <citation type="submission" date="2020-06" db="EMBL/GenBank/DDBJ databases">
        <title>Unique genomic features of the anaerobic methanotrophic archaea.</title>
        <authorList>
            <person name="Chadwick G.L."/>
            <person name="Skennerton C.T."/>
            <person name="Laso-Perez R."/>
            <person name="Leu A.O."/>
            <person name="Speth D.R."/>
            <person name="Yu H."/>
            <person name="Morgan-Lang C."/>
            <person name="Hatzenpichler R."/>
            <person name="Goudeau D."/>
            <person name="Malmstrom R."/>
            <person name="Brazelton W.J."/>
            <person name="Woyke T."/>
            <person name="Hallam S.J."/>
            <person name="Tyson G.W."/>
            <person name="Wegener G."/>
            <person name="Boetius A."/>
            <person name="Orphan V."/>
        </authorList>
    </citation>
    <scope>NUCLEOTIDE SEQUENCE</scope>
</reference>
<dbReference type="AlphaFoldDB" id="A0A7G9Z549"/>
<feature type="domain" description="Transposase IS204/IS1001/IS1096/IS1165 DDE" evidence="1">
    <location>
        <begin position="5"/>
        <end position="224"/>
    </location>
</feature>
<organism evidence="2">
    <name type="scientific">Candidatus Methanophaga sp. ANME-1 ERB7</name>
    <dbReference type="NCBI Taxonomy" id="2759913"/>
    <lineage>
        <taxon>Archaea</taxon>
        <taxon>Methanobacteriati</taxon>
        <taxon>Methanobacteriota</taxon>
        <taxon>Stenosarchaea group</taxon>
        <taxon>Methanomicrobia</taxon>
        <taxon>Candidatus Methanophagales</taxon>
        <taxon>Candidatus Methanophagaceae</taxon>
        <taxon>Candidatus Methanophaga</taxon>
    </lineage>
</organism>
<dbReference type="InterPro" id="IPR002560">
    <property type="entry name" value="Transposase_DDE"/>
</dbReference>
<evidence type="ECO:0000313" key="2">
    <source>
        <dbReference type="EMBL" id="QNO55383.1"/>
    </source>
</evidence>
<name>A0A7G9Z549_9EURY</name>
<dbReference type="NCBIfam" id="NF033550">
    <property type="entry name" value="transpos_ISL3"/>
    <property type="match status" value="1"/>
</dbReference>
<proteinExistence type="predicted"/>